<proteinExistence type="predicted"/>
<dbReference type="PANTHER" id="PTHR46333">
    <property type="entry name" value="CYTOKINESIS PROTEIN 3"/>
    <property type="match status" value="1"/>
</dbReference>
<reference evidence="2 3" key="1">
    <citation type="submission" date="2020-12" db="EMBL/GenBank/DDBJ databases">
        <title>Olleya sediminilitoris sp. nov., isolated from a tidal flat.</title>
        <authorList>
            <person name="Park S."/>
            <person name="Yoon J.-H."/>
        </authorList>
    </citation>
    <scope>NUCLEOTIDE SEQUENCE [LARGE SCALE GENOMIC DNA]</scope>
    <source>
        <strain evidence="2 3">YSTF-M6</strain>
    </source>
</reference>
<evidence type="ECO:0000313" key="2">
    <source>
        <dbReference type="EMBL" id="MBL7559659.1"/>
    </source>
</evidence>
<accession>A0ABS1WKK0</accession>
<name>A0ABS1WKK0_9FLAO</name>
<dbReference type="SMART" id="SM00460">
    <property type="entry name" value="TGc"/>
    <property type="match status" value="1"/>
</dbReference>
<comment type="caution">
    <text evidence="2">The sequence shown here is derived from an EMBL/GenBank/DDBJ whole genome shotgun (WGS) entry which is preliminary data.</text>
</comment>
<evidence type="ECO:0000313" key="3">
    <source>
        <dbReference type="Proteomes" id="UP000605013"/>
    </source>
</evidence>
<dbReference type="SUPFAM" id="SSF54001">
    <property type="entry name" value="Cysteine proteinases"/>
    <property type="match status" value="1"/>
</dbReference>
<dbReference type="InterPro" id="IPR038765">
    <property type="entry name" value="Papain-like_cys_pep_sf"/>
</dbReference>
<dbReference type="Proteomes" id="UP000605013">
    <property type="component" value="Unassembled WGS sequence"/>
</dbReference>
<evidence type="ECO:0000259" key="1">
    <source>
        <dbReference type="SMART" id="SM00460"/>
    </source>
</evidence>
<dbReference type="Gene3D" id="3.10.620.30">
    <property type="match status" value="1"/>
</dbReference>
<gene>
    <name evidence="2" type="ORF">JAO71_07570</name>
</gene>
<dbReference type="EMBL" id="JAEMEF010000005">
    <property type="protein sequence ID" value="MBL7559659.1"/>
    <property type="molecule type" value="Genomic_DNA"/>
</dbReference>
<organism evidence="2 3">
    <name type="scientific">Olleya sediminilitoris</name>
    <dbReference type="NCBI Taxonomy" id="2795739"/>
    <lineage>
        <taxon>Bacteria</taxon>
        <taxon>Pseudomonadati</taxon>
        <taxon>Bacteroidota</taxon>
        <taxon>Flavobacteriia</taxon>
        <taxon>Flavobacteriales</taxon>
        <taxon>Flavobacteriaceae</taxon>
    </lineage>
</organism>
<protein>
    <recommendedName>
        <fullName evidence="1">Transglutaminase-like domain-containing protein</fullName>
    </recommendedName>
</protein>
<dbReference type="InterPro" id="IPR052557">
    <property type="entry name" value="CAP/Cytokinesis_protein"/>
</dbReference>
<keyword evidence="3" id="KW-1185">Reference proteome</keyword>
<feature type="domain" description="Transglutaminase-like" evidence="1">
    <location>
        <begin position="114"/>
        <end position="180"/>
    </location>
</feature>
<dbReference type="RefSeq" id="WP_202999960.1">
    <property type="nucleotide sequence ID" value="NZ_JAEMEF010000005.1"/>
</dbReference>
<dbReference type="Pfam" id="PF01841">
    <property type="entry name" value="Transglut_core"/>
    <property type="match status" value="1"/>
</dbReference>
<sequence length="334" mass="38578">MKNLLLIGCFVCVQILSAQVSDFKTINFTRADNIAQLNKGEKLDNLPVLAYNLTHKLNTDAEKFRAIYSWVCNNIKGDLNQDQKVSKYRKKYKNDSLTFKAWNDQYKTIAFKTLFKRKKTMCSGYAYLINQLCFLANIESKIINGYGRSANTNTDTLQIANHAWNVVKLNNKWYLCDATWSSGYFLNDIFINDYNLGYFLTDPKLFRQNHYPLNTQWLLDNNSNNNAFVASPIVYGATFKHQILTTSPSKLYTNVKKNNTITFSFDTFKPIKKEQISLVYFSGGNLKSLKIFDLNIQGQSIAFKHLFKTEGWHDVHLKINNDIVATYTIQVMTE</sequence>
<dbReference type="PANTHER" id="PTHR46333:SF2">
    <property type="entry name" value="CYTOKINESIS PROTEIN 3"/>
    <property type="match status" value="1"/>
</dbReference>
<dbReference type="InterPro" id="IPR002931">
    <property type="entry name" value="Transglutaminase-like"/>
</dbReference>